<dbReference type="RefSeq" id="WP_260196042.1">
    <property type="nucleotide sequence ID" value="NZ_JAFFZE010000032.1"/>
</dbReference>
<comment type="caution">
    <text evidence="3">The sequence shown here is derived from an EMBL/GenBank/DDBJ whole genome shotgun (WGS) entry which is preliminary data.</text>
</comment>
<dbReference type="PANTHER" id="PTHR31126">
    <property type="entry name" value="TYROSINE-PROTEIN PHOSPHATASE"/>
    <property type="match status" value="1"/>
</dbReference>
<feature type="domain" description="Tyrosine specific protein phosphatases" evidence="2">
    <location>
        <begin position="131"/>
        <end position="196"/>
    </location>
</feature>
<organism evidence="3 4">
    <name type="scientific">Actinophytocola gossypii</name>
    <dbReference type="NCBI Taxonomy" id="2812003"/>
    <lineage>
        <taxon>Bacteria</taxon>
        <taxon>Bacillati</taxon>
        <taxon>Actinomycetota</taxon>
        <taxon>Actinomycetes</taxon>
        <taxon>Pseudonocardiales</taxon>
        <taxon>Pseudonocardiaceae</taxon>
    </lineage>
</organism>
<dbReference type="SUPFAM" id="SSF52799">
    <property type="entry name" value="(Phosphotyrosine protein) phosphatases II"/>
    <property type="match status" value="1"/>
</dbReference>
<comment type="similarity">
    <text evidence="1">Belongs to the protein-tyrosine phosphatase family.</text>
</comment>
<evidence type="ECO:0000313" key="3">
    <source>
        <dbReference type="EMBL" id="MCT2588105.1"/>
    </source>
</evidence>
<name>A0ABT2JJP1_9PSEU</name>
<proteinExistence type="inferred from homology"/>
<dbReference type="Proteomes" id="UP001156441">
    <property type="component" value="Unassembled WGS sequence"/>
</dbReference>
<dbReference type="InterPro" id="IPR000387">
    <property type="entry name" value="Tyr_Pase_dom"/>
</dbReference>
<dbReference type="PANTHER" id="PTHR31126:SF1">
    <property type="entry name" value="TYROSINE SPECIFIC PROTEIN PHOSPHATASES DOMAIN-CONTAINING PROTEIN"/>
    <property type="match status" value="1"/>
</dbReference>
<protein>
    <submittedName>
        <fullName evidence="3">Tyrosine-protein phosphatase</fullName>
    </submittedName>
</protein>
<keyword evidence="4" id="KW-1185">Reference proteome</keyword>
<evidence type="ECO:0000256" key="1">
    <source>
        <dbReference type="ARBA" id="ARBA00009580"/>
    </source>
</evidence>
<gene>
    <name evidence="3" type="ORF">JT362_33850</name>
</gene>
<dbReference type="Gene3D" id="3.90.190.10">
    <property type="entry name" value="Protein tyrosine phosphatase superfamily"/>
    <property type="match status" value="1"/>
</dbReference>
<dbReference type="InterPro" id="IPR029021">
    <property type="entry name" value="Prot-tyrosine_phosphatase-like"/>
</dbReference>
<reference evidence="3 4" key="1">
    <citation type="submission" date="2021-02" db="EMBL/GenBank/DDBJ databases">
        <title>Actinophytocola xerophila sp. nov., isolated from soil of cotton cropping field.</title>
        <authorList>
            <person name="Huang R."/>
            <person name="Chen X."/>
            <person name="Ge X."/>
            <person name="Liu W."/>
        </authorList>
    </citation>
    <scope>NUCLEOTIDE SEQUENCE [LARGE SCALE GENOMIC DNA]</scope>
    <source>
        <strain evidence="3 4">S1-96</strain>
    </source>
</reference>
<sequence length="257" mass="27807">MAWIELENAVNVRDVGGLPTVGGGSTVPGRLVRSDNLQDLSPTDVTRLVDEVGVRTVIDLRSHAEVTSEGPGPLRAVDHVRHLHLSVLPESQGMTDAAADALALNRRRARERDASDLMLAFYLGYLEDRPDSIVGALRAIADAPGAALVHCAAGKDRTGVVVALALSVAGVRREVVVADYTATAERIDRVLDRLRSSPTYAEDVDRLPAEEHRPRAATMDRLLARLDSDHGGVLGWLAEHGFDARDAKRLRDKLLEV</sequence>
<evidence type="ECO:0000259" key="2">
    <source>
        <dbReference type="PROSITE" id="PS50056"/>
    </source>
</evidence>
<dbReference type="InterPro" id="IPR016130">
    <property type="entry name" value="Tyr_Pase_AS"/>
</dbReference>
<dbReference type="InterPro" id="IPR026893">
    <property type="entry name" value="Tyr/Ser_Pase_IphP-type"/>
</dbReference>
<dbReference type="Pfam" id="PF13350">
    <property type="entry name" value="Y_phosphatase3"/>
    <property type="match status" value="1"/>
</dbReference>
<dbReference type="PROSITE" id="PS00383">
    <property type="entry name" value="TYR_PHOSPHATASE_1"/>
    <property type="match status" value="1"/>
</dbReference>
<dbReference type="EMBL" id="JAFFZE010000032">
    <property type="protein sequence ID" value="MCT2588105.1"/>
    <property type="molecule type" value="Genomic_DNA"/>
</dbReference>
<evidence type="ECO:0000313" key="4">
    <source>
        <dbReference type="Proteomes" id="UP001156441"/>
    </source>
</evidence>
<dbReference type="PROSITE" id="PS50056">
    <property type="entry name" value="TYR_PHOSPHATASE_2"/>
    <property type="match status" value="1"/>
</dbReference>
<accession>A0ABT2JJP1</accession>